<dbReference type="AlphaFoldDB" id="A0A2S9XKI6"/>
<gene>
    <name evidence="1" type="ORF">ENSA5_42740</name>
</gene>
<organism evidence="1 2">
    <name type="scientific">Enhygromyxa salina</name>
    <dbReference type="NCBI Taxonomy" id="215803"/>
    <lineage>
        <taxon>Bacteria</taxon>
        <taxon>Pseudomonadati</taxon>
        <taxon>Myxococcota</taxon>
        <taxon>Polyangia</taxon>
        <taxon>Nannocystales</taxon>
        <taxon>Nannocystaceae</taxon>
        <taxon>Enhygromyxa</taxon>
    </lineage>
</organism>
<evidence type="ECO:0000313" key="2">
    <source>
        <dbReference type="Proteomes" id="UP000237968"/>
    </source>
</evidence>
<evidence type="ECO:0000313" key="1">
    <source>
        <dbReference type="EMBL" id="PRP93375.1"/>
    </source>
</evidence>
<dbReference type="EMBL" id="PVNK01000186">
    <property type="protein sequence ID" value="PRP93375.1"/>
    <property type="molecule type" value="Genomic_DNA"/>
</dbReference>
<sequence>MALCIMKDTVERLRKRAMDARREATDDQRADLDDLISECDRALTHATRMPSYPGGRLETGRAQVAFSRAEGLRAKHPGLLPLDDGKS</sequence>
<accession>A0A2S9XKI6</accession>
<protein>
    <submittedName>
        <fullName evidence="1">Uncharacterized protein</fullName>
    </submittedName>
</protein>
<reference evidence="1 2" key="1">
    <citation type="submission" date="2018-03" db="EMBL/GenBank/DDBJ databases">
        <title>Draft Genome Sequences of the Obligatory Marine Myxobacteria Enhygromyxa salina SWB005.</title>
        <authorList>
            <person name="Poehlein A."/>
            <person name="Moghaddam J.A."/>
            <person name="Harms H."/>
            <person name="Alanjari M."/>
            <person name="Koenig G.M."/>
            <person name="Daniel R."/>
            <person name="Schaeberle T.F."/>
        </authorList>
    </citation>
    <scope>NUCLEOTIDE SEQUENCE [LARGE SCALE GENOMIC DNA]</scope>
    <source>
        <strain evidence="1 2">SWB005</strain>
    </source>
</reference>
<comment type="caution">
    <text evidence="1">The sequence shown here is derived from an EMBL/GenBank/DDBJ whole genome shotgun (WGS) entry which is preliminary data.</text>
</comment>
<name>A0A2S9XKI6_9BACT</name>
<proteinExistence type="predicted"/>
<keyword evidence="2" id="KW-1185">Reference proteome</keyword>
<dbReference type="RefSeq" id="WP_146155960.1">
    <property type="nucleotide sequence ID" value="NZ_PVNK01000186.1"/>
</dbReference>
<dbReference type="Proteomes" id="UP000237968">
    <property type="component" value="Unassembled WGS sequence"/>
</dbReference>